<keyword evidence="3" id="KW-1185">Reference proteome</keyword>
<evidence type="ECO:0000313" key="2">
    <source>
        <dbReference type="EMBL" id="GAA5518418.1"/>
    </source>
</evidence>
<proteinExistence type="predicted"/>
<sequence length="94" mass="9919">MEPKGTEGIDKVNKRVHALKVQGVNLAAALNQGRKASTTSADSYREGAAEWLLHWGFKNANRSHSSAPAAVTPSTPSAPDTVDPRLAALVVQSN</sequence>
<evidence type="ECO:0000256" key="1">
    <source>
        <dbReference type="SAM" id="MobiDB-lite"/>
    </source>
</evidence>
<organism evidence="2 3">
    <name type="scientific">Demequina sediminis</name>
    <dbReference type="NCBI Taxonomy" id="1930058"/>
    <lineage>
        <taxon>Bacteria</taxon>
        <taxon>Bacillati</taxon>
        <taxon>Actinomycetota</taxon>
        <taxon>Actinomycetes</taxon>
        <taxon>Micrococcales</taxon>
        <taxon>Demequinaceae</taxon>
        <taxon>Demequina</taxon>
    </lineage>
</organism>
<reference evidence="2 3" key="1">
    <citation type="submission" date="2024-02" db="EMBL/GenBank/DDBJ databases">
        <title>Lysinimicrobium sediminis NBRC 112286.</title>
        <authorList>
            <person name="Ichikawa N."/>
            <person name="Katano-Makiyama Y."/>
            <person name="Hidaka K."/>
        </authorList>
    </citation>
    <scope>NUCLEOTIDE SEQUENCE [LARGE SCALE GENOMIC DNA]</scope>
    <source>
        <strain evidence="2 3">NBRC 112286</strain>
    </source>
</reference>
<comment type="caution">
    <text evidence="2">The sequence shown here is derived from an EMBL/GenBank/DDBJ whole genome shotgun (WGS) entry which is preliminary data.</text>
</comment>
<protein>
    <submittedName>
        <fullName evidence="2">Uncharacterized protein</fullName>
    </submittedName>
</protein>
<dbReference type="Proteomes" id="UP001426770">
    <property type="component" value="Unassembled WGS sequence"/>
</dbReference>
<dbReference type="EMBL" id="BAABRR010000003">
    <property type="protein sequence ID" value="GAA5518418.1"/>
    <property type="molecule type" value="Genomic_DNA"/>
</dbReference>
<feature type="compositionally biased region" description="Low complexity" evidence="1">
    <location>
        <begin position="65"/>
        <end position="81"/>
    </location>
</feature>
<name>A0ABP9WGR9_9MICO</name>
<feature type="region of interest" description="Disordered" evidence="1">
    <location>
        <begin position="63"/>
        <end position="82"/>
    </location>
</feature>
<gene>
    <name evidence="2" type="ORF">Lsed01_00845</name>
</gene>
<evidence type="ECO:0000313" key="3">
    <source>
        <dbReference type="Proteomes" id="UP001426770"/>
    </source>
</evidence>
<accession>A0ABP9WGR9</accession>